<comment type="caution">
    <text evidence="4">The sequence shown here is derived from an EMBL/GenBank/DDBJ whole genome shotgun (WGS) entry which is preliminary data.</text>
</comment>
<dbReference type="PANTHER" id="PTHR35923">
    <property type="entry name" value="MAJOR EXTRACELLULAR ENDOGLUCANASE"/>
    <property type="match status" value="1"/>
</dbReference>
<dbReference type="Proteomes" id="UP001328107">
    <property type="component" value="Unassembled WGS sequence"/>
</dbReference>
<dbReference type="PANTHER" id="PTHR35923:SF2">
    <property type="entry name" value="ENDOGLUCANASE"/>
    <property type="match status" value="1"/>
</dbReference>
<keyword evidence="1" id="KW-0136">Cellulose degradation</keyword>
<keyword evidence="2" id="KW-0119">Carbohydrate metabolism</keyword>
<accession>A0AAN5CX53</accession>
<name>A0AAN5CX53_9BILA</name>
<sequence length="105" mass="12500">MEKDTPEDKWVDWFANWTRMNCLTNNIYWDLYALLRFDWITPVQRQRDVISRIQPNPTKFEARNGEIHITQGEFPEKHCQQMSSFSKSHVQHNGMIHQVHALSSG</sequence>
<gene>
    <name evidence="4" type="ORF">PMAYCL1PPCAC_22265</name>
</gene>
<protein>
    <submittedName>
        <fullName evidence="4">Uncharacterized protein</fullName>
    </submittedName>
</protein>
<evidence type="ECO:0000256" key="2">
    <source>
        <dbReference type="ARBA" id="ARBA00023277"/>
    </source>
</evidence>
<dbReference type="GO" id="GO:0030245">
    <property type="term" value="P:cellulose catabolic process"/>
    <property type="evidence" value="ECO:0007669"/>
    <property type="project" value="UniProtKB-KW"/>
</dbReference>
<evidence type="ECO:0000313" key="4">
    <source>
        <dbReference type="EMBL" id="GMR52070.1"/>
    </source>
</evidence>
<evidence type="ECO:0000256" key="1">
    <source>
        <dbReference type="ARBA" id="ARBA00023001"/>
    </source>
</evidence>
<evidence type="ECO:0000313" key="5">
    <source>
        <dbReference type="Proteomes" id="UP001328107"/>
    </source>
</evidence>
<proteinExistence type="predicted"/>
<reference evidence="5" key="1">
    <citation type="submission" date="2022-10" db="EMBL/GenBank/DDBJ databases">
        <title>Genome assembly of Pristionchus species.</title>
        <authorList>
            <person name="Yoshida K."/>
            <person name="Sommer R.J."/>
        </authorList>
    </citation>
    <scope>NUCLEOTIDE SEQUENCE [LARGE SCALE GENOMIC DNA]</scope>
    <source>
        <strain evidence="5">RS5460</strain>
    </source>
</reference>
<dbReference type="AlphaFoldDB" id="A0AAN5CX53"/>
<keyword evidence="3" id="KW-0624">Polysaccharide degradation</keyword>
<dbReference type="EMBL" id="BTRK01000005">
    <property type="protein sequence ID" value="GMR52070.1"/>
    <property type="molecule type" value="Genomic_DNA"/>
</dbReference>
<organism evidence="4 5">
    <name type="scientific">Pristionchus mayeri</name>
    <dbReference type="NCBI Taxonomy" id="1317129"/>
    <lineage>
        <taxon>Eukaryota</taxon>
        <taxon>Metazoa</taxon>
        <taxon>Ecdysozoa</taxon>
        <taxon>Nematoda</taxon>
        <taxon>Chromadorea</taxon>
        <taxon>Rhabditida</taxon>
        <taxon>Rhabditina</taxon>
        <taxon>Diplogasteromorpha</taxon>
        <taxon>Diplogasteroidea</taxon>
        <taxon>Neodiplogasteridae</taxon>
        <taxon>Pristionchus</taxon>
    </lineage>
</organism>
<keyword evidence="5" id="KW-1185">Reference proteome</keyword>
<evidence type="ECO:0000256" key="3">
    <source>
        <dbReference type="ARBA" id="ARBA00023326"/>
    </source>
</evidence>